<dbReference type="AlphaFoldDB" id="A0A1W1BWS1"/>
<dbReference type="CDD" id="cd06583">
    <property type="entry name" value="PGRP"/>
    <property type="match status" value="1"/>
</dbReference>
<evidence type="ECO:0000256" key="2">
    <source>
        <dbReference type="ARBA" id="ARBA00011901"/>
    </source>
</evidence>
<keyword evidence="4" id="KW-0961">Cell wall biogenesis/degradation</keyword>
<accession>A0A1W1BWS1</accession>
<evidence type="ECO:0000256" key="3">
    <source>
        <dbReference type="ARBA" id="ARBA00022801"/>
    </source>
</evidence>
<dbReference type="GO" id="GO:0008745">
    <property type="term" value="F:N-acetylmuramoyl-L-alanine amidase activity"/>
    <property type="evidence" value="ECO:0007669"/>
    <property type="project" value="UniProtKB-EC"/>
</dbReference>
<gene>
    <name evidence="6" type="ORF">MNB_SV-12-1140</name>
</gene>
<dbReference type="InterPro" id="IPR002502">
    <property type="entry name" value="Amidase_domain"/>
</dbReference>
<dbReference type="GO" id="GO:0071555">
    <property type="term" value="P:cell wall organization"/>
    <property type="evidence" value="ECO:0007669"/>
    <property type="project" value="UniProtKB-KW"/>
</dbReference>
<dbReference type="SUPFAM" id="SSF55846">
    <property type="entry name" value="N-acetylmuramoyl-L-alanine amidase-like"/>
    <property type="match status" value="1"/>
</dbReference>
<dbReference type="InterPro" id="IPR051206">
    <property type="entry name" value="NAMLAA_amidase_2"/>
</dbReference>
<reference evidence="6" key="1">
    <citation type="submission" date="2016-10" db="EMBL/GenBank/DDBJ databases">
        <authorList>
            <person name="de Groot N.N."/>
        </authorList>
    </citation>
    <scope>NUCLEOTIDE SEQUENCE</scope>
</reference>
<dbReference type="GO" id="GO:0009254">
    <property type="term" value="P:peptidoglycan turnover"/>
    <property type="evidence" value="ECO:0007669"/>
    <property type="project" value="TreeGrafter"/>
</dbReference>
<evidence type="ECO:0000259" key="5">
    <source>
        <dbReference type="SMART" id="SM00644"/>
    </source>
</evidence>
<protein>
    <recommendedName>
        <fullName evidence="2">N-acetylmuramoyl-L-alanine amidase</fullName>
        <ecNumber evidence="2">3.5.1.28</ecNumber>
    </recommendedName>
</protein>
<evidence type="ECO:0000256" key="4">
    <source>
        <dbReference type="ARBA" id="ARBA00023316"/>
    </source>
</evidence>
<name>A0A1W1BWS1_9ZZZZ</name>
<keyword evidence="6" id="KW-0326">Glycosidase</keyword>
<evidence type="ECO:0000313" key="6">
    <source>
        <dbReference type="EMBL" id="SFV57892.1"/>
    </source>
</evidence>
<dbReference type="EMBL" id="FPHE01000081">
    <property type="protein sequence ID" value="SFV57892.1"/>
    <property type="molecule type" value="Genomic_DNA"/>
</dbReference>
<dbReference type="PANTHER" id="PTHR30417:SF1">
    <property type="entry name" value="N-ACETYLMURAMOYL-L-ALANINE AMIDASE AMID"/>
    <property type="match status" value="1"/>
</dbReference>
<dbReference type="PANTHER" id="PTHR30417">
    <property type="entry name" value="N-ACETYLMURAMOYL-L-ALANINE AMIDASE AMID"/>
    <property type="match status" value="1"/>
</dbReference>
<dbReference type="Gene3D" id="3.40.80.10">
    <property type="entry name" value="Peptidoglycan recognition protein-like"/>
    <property type="match status" value="1"/>
</dbReference>
<dbReference type="EC" id="3.5.1.28" evidence="2"/>
<dbReference type="GO" id="GO:0016798">
    <property type="term" value="F:hydrolase activity, acting on glycosyl bonds"/>
    <property type="evidence" value="ECO:0007669"/>
    <property type="project" value="UniProtKB-KW"/>
</dbReference>
<proteinExistence type="predicted"/>
<evidence type="ECO:0000256" key="1">
    <source>
        <dbReference type="ARBA" id="ARBA00001561"/>
    </source>
</evidence>
<dbReference type="GO" id="GO:0009253">
    <property type="term" value="P:peptidoglycan catabolic process"/>
    <property type="evidence" value="ECO:0007669"/>
    <property type="project" value="InterPro"/>
</dbReference>
<dbReference type="Pfam" id="PF01510">
    <property type="entry name" value="Amidase_2"/>
    <property type="match status" value="1"/>
</dbReference>
<sequence>MEKKQLLLLITTAIVTTACAKDNNIEVVYTPPPTQSTNIEIVSTPNLHDMEVEPIEIIDKPIIFKKERIDMTKEYIKNHYGLEVDTIEIVPKIIVLHWTADMSFDKSFKRLEAQKLFSDRKDIAKASALNVSAHFLVARDGTIYRLMPENWMARHVIGLNYSSIGVENVGGKGNKKDDLTPAQLEANIKLVRYLKEKYPTITHLIGHHEYRELEGSELWLELDKGYRTKKSDPGDRFMSAVRNQVADLKLTK</sequence>
<dbReference type="PROSITE" id="PS51257">
    <property type="entry name" value="PROKAR_LIPOPROTEIN"/>
    <property type="match status" value="1"/>
</dbReference>
<comment type="catalytic activity">
    <reaction evidence="1">
        <text>Hydrolyzes the link between N-acetylmuramoyl residues and L-amino acid residues in certain cell-wall glycopeptides.</text>
        <dbReference type="EC" id="3.5.1.28"/>
    </reaction>
</comment>
<organism evidence="6">
    <name type="scientific">hydrothermal vent metagenome</name>
    <dbReference type="NCBI Taxonomy" id="652676"/>
    <lineage>
        <taxon>unclassified sequences</taxon>
        <taxon>metagenomes</taxon>
        <taxon>ecological metagenomes</taxon>
    </lineage>
</organism>
<dbReference type="SMART" id="SM00644">
    <property type="entry name" value="Ami_2"/>
    <property type="match status" value="1"/>
</dbReference>
<dbReference type="InterPro" id="IPR036505">
    <property type="entry name" value="Amidase/PGRP_sf"/>
</dbReference>
<keyword evidence="3 6" id="KW-0378">Hydrolase</keyword>
<feature type="domain" description="N-acetylmuramoyl-L-alanine amidase" evidence="5">
    <location>
        <begin position="77"/>
        <end position="225"/>
    </location>
</feature>